<proteinExistence type="predicted"/>
<evidence type="ECO:0000313" key="2">
    <source>
        <dbReference type="EMBL" id="OKA36471.1"/>
    </source>
</evidence>
<feature type="transmembrane region" description="Helical" evidence="1">
    <location>
        <begin position="12"/>
        <end position="31"/>
    </location>
</feature>
<evidence type="ECO:0008006" key="4">
    <source>
        <dbReference type="Google" id="ProtNLM"/>
    </source>
</evidence>
<dbReference type="Proteomes" id="UP000186535">
    <property type="component" value="Unassembled WGS sequence"/>
</dbReference>
<dbReference type="RefSeq" id="WP_073517675.1">
    <property type="nucleotide sequence ID" value="NZ_MPOM01000012.1"/>
</dbReference>
<keyword evidence="1" id="KW-0472">Membrane</keyword>
<feature type="transmembrane region" description="Helical" evidence="1">
    <location>
        <begin position="378"/>
        <end position="398"/>
    </location>
</feature>
<protein>
    <recommendedName>
        <fullName evidence="4">Mannosyltransferase related to Gpi18</fullName>
    </recommendedName>
</protein>
<reference evidence="2 3" key="1">
    <citation type="submission" date="2016-11" db="EMBL/GenBank/DDBJ databases">
        <title>Identification of Bacillus cereus isolated from egg-white.</title>
        <authorList>
            <person name="Soni A."/>
            <person name="Oey I."/>
            <person name="Silcock P."/>
            <person name="Bremer P."/>
        </authorList>
    </citation>
    <scope>NUCLEOTIDE SEQUENCE [LARGE SCALE GENOMIC DNA]</scope>
    <source>
        <strain evidence="2 3">NZAS03</strain>
    </source>
</reference>
<sequence length="415" mass="46958">MNFTQDRWSLKWLHFYLIVVVVASLLLRLYLAFHLEGYERDQLFFVDWMNTVGKYGLGDVYAHGDLVNYPPFFLALLGIYGGILSFFNTYVEAAGVLIRVPSIVFELVAIIIFATVSKRINNSIVRAALVTFFAFSPAVIVDGTIWGQVDMLHSILMVSSILLLMSKPTWSGAIYAIALLAKFQSIVIAPVFAMYFLKVIFEKREGKQLTKFIIGFCIPLLIFGLYFAAHGTFITMLKQAYLNAVGTFPTVTVFAMNIWYYAIGTDPNTVDTIQILPHITLKTVGLILLSIASALTCLYVFFHRHMNTAVLLKAATFISFAFFMLPTQMHERYAFPALVFVIFLLLYEMKWTGIALGLTLTIFLNIVMVLYAGSNTNMGMFIVTINVFIFYAMCKLLVKEYYDSFGLLIKKQSKL</sequence>
<keyword evidence="1" id="KW-1133">Transmembrane helix</keyword>
<evidence type="ECO:0000313" key="3">
    <source>
        <dbReference type="Proteomes" id="UP000186535"/>
    </source>
</evidence>
<feature type="transmembrane region" description="Helical" evidence="1">
    <location>
        <begin position="309"/>
        <end position="326"/>
    </location>
</feature>
<feature type="transmembrane region" description="Helical" evidence="1">
    <location>
        <begin position="209"/>
        <end position="229"/>
    </location>
</feature>
<organism evidence="2 3">
    <name type="scientific">Bacillus cereus</name>
    <dbReference type="NCBI Taxonomy" id="1396"/>
    <lineage>
        <taxon>Bacteria</taxon>
        <taxon>Bacillati</taxon>
        <taxon>Bacillota</taxon>
        <taxon>Bacilli</taxon>
        <taxon>Bacillales</taxon>
        <taxon>Bacillaceae</taxon>
        <taxon>Bacillus</taxon>
        <taxon>Bacillus cereus group</taxon>
    </lineage>
</organism>
<evidence type="ECO:0000256" key="1">
    <source>
        <dbReference type="SAM" id="Phobius"/>
    </source>
</evidence>
<dbReference type="AlphaFoldDB" id="A0A1C4FLD9"/>
<accession>A0A1C4FLD9</accession>
<comment type="caution">
    <text evidence="2">The sequence shown here is derived from an EMBL/GenBank/DDBJ whole genome shotgun (WGS) entry which is preliminary data.</text>
</comment>
<feature type="transmembrane region" description="Helical" evidence="1">
    <location>
        <begin position="72"/>
        <end position="90"/>
    </location>
</feature>
<feature type="transmembrane region" description="Helical" evidence="1">
    <location>
        <begin position="354"/>
        <end position="372"/>
    </location>
</feature>
<keyword evidence="1" id="KW-0812">Transmembrane</keyword>
<feature type="transmembrane region" description="Helical" evidence="1">
    <location>
        <begin position="96"/>
        <end position="116"/>
    </location>
</feature>
<feature type="transmembrane region" description="Helical" evidence="1">
    <location>
        <begin position="332"/>
        <end position="347"/>
    </location>
</feature>
<feature type="transmembrane region" description="Helical" evidence="1">
    <location>
        <begin position="123"/>
        <end position="140"/>
    </location>
</feature>
<name>A0A1C4FLD9_BACCE</name>
<feature type="transmembrane region" description="Helical" evidence="1">
    <location>
        <begin position="241"/>
        <end position="263"/>
    </location>
</feature>
<gene>
    <name evidence="2" type="ORF">BJR07_17610</name>
</gene>
<dbReference type="EMBL" id="MPON01000005">
    <property type="protein sequence ID" value="OKA36471.1"/>
    <property type="molecule type" value="Genomic_DNA"/>
</dbReference>
<feature type="transmembrane region" description="Helical" evidence="1">
    <location>
        <begin position="172"/>
        <end position="197"/>
    </location>
</feature>
<feature type="transmembrane region" description="Helical" evidence="1">
    <location>
        <begin position="283"/>
        <end position="302"/>
    </location>
</feature>